<name>A0AAF1BLB0_9TREE</name>
<dbReference type="AlphaFoldDB" id="A0AAF1BLB0"/>
<gene>
    <name evidence="1" type="primary">SPO73</name>
    <name evidence="1" type="ORF">LOC62_03G004135</name>
</gene>
<evidence type="ECO:0000313" key="1">
    <source>
        <dbReference type="EMBL" id="WOO80609.1"/>
    </source>
</evidence>
<protein>
    <submittedName>
        <fullName evidence="1">Sporulation-specific protein 73</fullName>
    </submittedName>
</protein>
<organism evidence="1 2">
    <name type="scientific">Vanrija pseudolonga</name>
    <dbReference type="NCBI Taxonomy" id="143232"/>
    <lineage>
        <taxon>Eukaryota</taxon>
        <taxon>Fungi</taxon>
        <taxon>Dikarya</taxon>
        <taxon>Basidiomycota</taxon>
        <taxon>Agaricomycotina</taxon>
        <taxon>Tremellomycetes</taxon>
        <taxon>Trichosporonales</taxon>
        <taxon>Trichosporonaceae</taxon>
        <taxon>Vanrija</taxon>
    </lineage>
</organism>
<sequence length="306" mass="34966">MHAAVRADAHTADCEAMGKHVELIMDGQTIHSEAELGELGDLAPKSREYVWEVMYENQRGIYILGKSWYSARGLLPSDPSGFTLPMHLAGDKDKSKRKTIKTGYDLETYQTPTPAWVWLTPWMVNMRSNTDEQGWRYNLWFHQKGWKQHSGWLNWWGWVRRREWVRLRALIPSHENDSDDDESYDGPVEEPPDVLSTLISGTDPATDIVRRLVVYPLDRERLEAWTKMLDGASDETKKTFAGLIKDHDTLARICLALVFPASRDAFLVTLVTRGLASDQQCSKCIGVKEQWKSPVMGDEDGLDSDR</sequence>
<accession>A0AAF1BLB0</accession>
<dbReference type="EMBL" id="CP086716">
    <property type="protein sequence ID" value="WOO80609.1"/>
    <property type="molecule type" value="Genomic_DNA"/>
</dbReference>
<dbReference type="Proteomes" id="UP000827549">
    <property type="component" value="Chromosome 3"/>
</dbReference>
<dbReference type="RefSeq" id="XP_062626641.1">
    <property type="nucleotide sequence ID" value="XM_062770657.1"/>
</dbReference>
<proteinExistence type="predicted"/>
<reference evidence="1" key="1">
    <citation type="submission" date="2023-10" db="EMBL/GenBank/DDBJ databases">
        <authorList>
            <person name="Noh H."/>
        </authorList>
    </citation>
    <scope>NUCLEOTIDE SEQUENCE</scope>
    <source>
        <strain evidence="1">DUCC4014</strain>
    </source>
</reference>
<dbReference type="GeneID" id="87807375"/>
<evidence type="ECO:0000313" key="2">
    <source>
        <dbReference type="Proteomes" id="UP000827549"/>
    </source>
</evidence>
<keyword evidence="2" id="KW-1185">Reference proteome</keyword>